<evidence type="ECO:0000259" key="11">
    <source>
        <dbReference type="PROSITE" id="PS50114"/>
    </source>
</evidence>
<evidence type="ECO:0000256" key="3">
    <source>
        <dbReference type="ARBA" id="ARBA00022771"/>
    </source>
</evidence>
<sequence length="969" mass="104215">MSSVDYKYEERGGPAASRATSAVQSPMDHFHYPTTQPSSSLDDTDSSTWSSLAGPLTGNTSSTNLSPANFSSTADSQSTLTSKPTQPNLDLSTSEALARNEALLREPVFPEWKDDAGPVDFDSPEDLQKKDPLGTQIWKLYHRTKSRLPNQERMENLTWRMMAMNLRRQREREQQQQQQQQQQEQEEEQAAYGISIQSGSDSRMAGADDLVSSAKKTQFKSPAQPSNAPSGIAQQLRKSVDQSADREPSPSDPMNLDDFIIPSSVASPAGITAPSPSDNQNRQFQTPGIPISARNKMHVQIPKDLPPSSAPQSSIPFFRASEFDYVQKRVRKTSIDERKGGRKRPAEFSPQVPPLVAPNLPNNAEGDSGVPDYALDQPTPSQFSGPASFQGQMSMHLDSFHLSEDPILTSAGPFQQNFAFSPGASPMVTNGPFANVYNQTSMASSLNSADFYSPPQSGYASAVSTPQAGHDDNSHFYFDQSHSRSLPFYAAQRANPMMTPMSANFAYGNNNEQMYTSMNGVSSAPSINGFTIQQHVDPSNVLGPDYGRRVSPGVSMAGNDNMFQFGADSDNEDDDGNYNDRSLMMQSDYGQIGDPTLDLNSGLQWDPTVDYNSMSRYSGNGKQVRIGGAEMVNSPPDWSGSMLSRTHGSAASISDIRNRDQDPRRQKIPRTTSTPALSNHQMQSAQSSPAESGLSSRQPSRPGSPGPKSTDQNGVPTTCTNCFTQTTPLWRRNPEGHPLCNACGLFLKLHGVVRPLSLKTDVIKKRNRGSGNAVPMGSAATRASKKSSRKNSVQQTPATTPTAASEHNSASPASVQGSTHSGSVVTTPTSYPAGTTGGKPGVVPIAAAPPKPPVQPGPNMGRPVQVTPKRQRRQSRASTTNLPNTSNLSTTSTNTGSSNDDEMQDVGQSTPKPTQAPVTRAKAASMSTTAGVTTMASVMQGGLLNPGVQNMPGGPHGNSQEWEWLTMSL</sequence>
<dbReference type="AlphaFoldDB" id="A0A0D2DWV3"/>
<dbReference type="PRINTS" id="PR00619">
    <property type="entry name" value="GATAZNFINGER"/>
</dbReference>
<dbReference type="STRING" id="215243.A0A0D2DWV3"/>
<feature type="compositionally biased region" description="Low complexity" evidence="10">
    <location>
        <begin position="790"/>
        <end position="804"/>
    </location>
</feature>
<keyword evidence="5" id="KW-0805">Transcription regulation</keyword>
<dbReference type="PANTHER" id="PTHR10071">
    <property type="entry name" value="TRANSCRIPTION FACTOR GATA FAMILY MEMBER"/>
    <property type="match status" value="1"/>
</dbReference>
<feature type="compositionally biased region" description="Low complexity" evidence="10">
    <location>
        <begin position="38"/>
        <end position="52"/>
    </location>
</feature>
<dbReference type="SUPFAM" id="SSF57716">
    <property type="entry name" value="Glucocorticoid receptor-like (DNA-binding domain)"/>
    <property type="match status" value="1"/>
</dbReference>
<dbReference type="Gene3D" id="3.30.50.10">
    <property type="entry name" value="Erythroid Transcription Factor GATA-1, subunit A"/>
    <property type="match status" value="1"/>
</dbReference>
<feature type="compositionally biased region" description="Low complexity" evidence="10">
    <location>
        <begin position="878"/>
        <end position="898"/>
    </location>
</feature>
<keyword evidence="8" id="KW-0539">Nucleus</keyword>
<keyword evidence="3 9" id="KW-0863">Zinc-finger</keyword>
<evidence type="ECO:0000313" key="13">
    <source>
        <dbReference type="Proteomes" id="UP000053342"/>
    </source>
</evidence>
<protein>
    <recommendedName>
        <fullName evidence="11">GATA-type domain-containing protein</fullName>
    </recommendedName>
</protein>
<dbReference type="CDD" id="cd00202">
    <property type="entry name" value="ZnF_GATA"/>
    <property type="match status" value="1"/>
</dbReference>
<keyword evidence="7" id="KW-0804">Transcription</keyword>
<dbReference type="Proteomes" id="UP000053342">
    <property type="component" value="Unassembled WGS sequence"/>
</dbReference>
<evidence type="ECO:0000313" key="12">
    <source>
        <dbReference type="EMBL" id="KIW47543.1"/>
    </source>
</evidence>
<dbReference type="InterPro" id="IPR013860">
    <property type="entry name" value="AreA_GATA"/>
</dbReference>
<evidence type="ECO:0000256" key="5">
    <source>
        <dbReference type="ARBA" id="ARBA00023015"/>
    </source>
</evidence>
<keyword evidence="6" id="KW-0534">Nitrate assimilation</keyword>
<feature type="region of interest" description="Disordered" evidence="10">
    <location>
        <begin position="168"/>
        <end position="287"/>
    </location>
</feature>
<evidence type="ECO:0000256" key="10">
    <source>
        <dbReference type="SAM" id="MobiDB-lite"/>
    </source>
</evidence>
<feature type="compositionally biased region" description="Basic and acidic residues" evidence="10">
    <location>
        <begin position="238"/>
        <end position="249"/>
    </location>
</feature>
<gene>
    <name evidence="12" type="ORF">PV06_00235</name>
</gene>
<organism evidence="12 13">
    <name type="scientific">Exophiala oligosperma</name>
    <dbReference type="NCBI Taxonomy" id="215243"/>
    <lineage>
        <taxon>Eukaryota</taxon>
        <taxon>Fungi</taxon>
        <taxon>Dikarya</taxon>
        <taxon>Ascomycota</taxon>
        <taxon>Pezizomycotina</taxon>
        <taxon>Eurotiomycetes</taxon>
        <taxon>Chaetothyriomycetidae</taxon>
        <taxon>Chaetothyriales</taxon>
        <taxon>Herpotrichiellaceae</taxon>
        <taxon>Exophiala</taxon>
    </lineage>
</organism>
<feature type="compositionally biased region" description="Pro residues" evidence="10">
    <location>
        <begin position="847"/>
        <end position="856"/>
    </location>
</feature>
<evidence type="ECO:0000256" key="2">
    <source>
        <dbReference type="ARBA" id="ARBA00022723"/>
    </source>
</evidence>
<feature type="compositionally biased region" description="Polar residues" evidence="10">
    <location>
        <begin position="906"/>
        <end position="917"/>
    </location>
</feature>
<feature type="compositionally biased region" description="Polar residues" evidence="10">
    <location>
        <begin position="805"/>
        <end position="833"/>
    </location>
</feature>
<dbReference type="GO" id="GO:0005634">
    <property type="term" value="C:nucleus"/>
    <property type="evidence" value="ECO:0007669"/>
    <property type="project" value="UniProtKB-SubCell"/>
</dbReference>
<dbReference type="GO" id="GO:0000122">
    <property type="term" value="P:negative regulation of transcription by RNA polymerase II"/>
    <property type="evidence" value="ECO:0007669"/>
    <property type="project" value="TreeGrafter"/>
</dbReference>
<evidence type="ECO:0000256" key="9">
    <source>
        <dbReference type="PROSITE-ProRule" id="PRU00094"/>
    </source>
</evidence>
<dbReference type="InterPro" id="IPR013088">
    <property type="entry name" value="Znf_NHR/GATA"/>
</dbReference>
<dbReference type="GO" id="GO:0000981">
    <property type="term" value="F:DNA-binding transcription factor activity, RNA polymerase II-specific"/>
    <property type="evidence" value="ECO:0007669"/>
    <property type="project" value="TreeGrafter"/>
</dbReference>
<dbReference type="PROSITE" id="PS50114">
    <property type="entry name" value="GATA_ZN_FINGER_2"/>
    <property type="match status" value="1"/>
</dbReference>
<name>A0A0D2DWV3_9EURO</name>
<feature type="region of interest" description="Disordered" evidence="10">
    <location>
        <begin position="334"/>
        <end position="371"/>
    </location>
</feature>
<dbReference type="FunFam" id="3.30.50.10:FF:000007">
    <property type="entry name" value="Nitrogen regulatory AreA, N-terminal"/>
    <property type="match status" value="1"/>
</dbReference>
<dbReference type="RefSeq" id="XP_016267759.1">
    <property type="nucleotide sequence ID" value="XM_016400706.1"/>
</dbReference>
<dbReference type="InterPro" id="IPR039355">
    <property type="entry name" value="Transcription_factor_GATA"/>
</dbReference>
<dbReference type="GeneID" id="27352309"/>
<dbReference type="GO" id="GO:0045944">
    <property type="term" value="P:positive regulation of transcription by RNA polymerase II"/>
    <property type="evidence" value="ECO:0007669"/>
    <property type="project" value="TreeGrafter"/>
</dbReference>
<dbReference type="GO" id="GO:0042128">
    <property type="term" value="P:nitrate assimilation"/>
    <property type="evidence" value="ECO:0007669"/>
    <property type="project" value="UniProtKB-KW"/>
</dbReference>
<dbReference type="EMBL" id="KN847332">
    <property type="protein sequence ID" value="KIW47543.1"/>
    <property type="molecule type" value="Genomic_DNA"/>
</dbReference>
<proteinExistence type="predicted"/>
<evidence type="ECO:0000256" key="1">
    <source>
        <dbReference type="ARBA" id="ARBA00004123"/>
    </source>
</evidence>
<dbReference type="InterPro" id="IPR000679">
    <property type="entry name" value="Znf_GATA"/>
</dbReference>
<feature type="region of interest" description="Disordered" evidence="10">
    <location>
        <begin position="627"/>
        <end position="717"/>
    </location>
</feature>
<evidence type="ECO:0000256" key="6">
    <source>
        <dbReference type="ARBA" id="ARBA00023063"/>
    </source>
</evidence>
<feature type="compositionally biased region" description="Polar residues" evidence="10">
    <location>
        <begin position="274"/>
        <end position="286"/>
    </location>
</feature>
<dbReference type="Pfam" id="PF00320">
    <property type="entry name" value="GATA"/>
    <property type="match status" value="1"/>
</dbReference>
<feature type="compositionally biased region" description="Polar residues" evidence="10">
    <location>
        <begin position="641"/>
        <end position="652"/>
    </location>
</feature>
<feature type="region of interest" description="Disordered" evidence="10">
    <location>
        <begin position="1"/>
        <end position="134"/>
    </location>
</feature>
<evidence type="ECO:0000256" key="8">
    <source>
        <dbReference type="ARBA" id="ARBA00023242"/>
    </source>
</evidence>
<feature type="compositionally biased region" description="Basic and acidic residues" evidence="10">
    <location>
        <begin position="1"/>
        <end position="12"/>
    </location>
</feature>
<accession>A0A0D2DWV3</accession>
<dbReference type="VEuPathDB" id="FungiDB:PV06_00235"/>
<feature type="domain" description="GATA-type" evidence="11">
    <location>
        <begin position="713"/>
        <end position="766"/>
    </location>
</feature>
<dbReference type="Pfam" id="PF08550">
    <property type="entry name" value="GATA_AreA"/>
    <property type="match status" value="1"/>
</dbReference>
<keyword evidence="2" id="KW-0479">Metal-binding</keyword>
<feature type="compositionally biased region" description="Polar residues" evidence="10">
    <location>
        <begin position="669"/>
        <end position="690"/>
    </location>
</feature>
<dbReference type="OrthoDB" id="515401at2759"/>
<feature type="compositionally biased region" description="Low complexity" evidence="10">
    <location>
        <begin position="692"/>
        <end position="709"/>
    </location>
</feature>
<dbReference type="PANTHER" id="PTHR10071:SF281">
    <property type="entry name" value="BOX A-BINDING FACTOR-RELATED"/>
    <property type="match status" value="1"/>
</dbReference>
<dbReference type="SMART" id="SM00401">
    <property type="entry name" value="ZnF_GATA"/>
    <property type="match status" value="1"/>
</dbReference>
<feature type="compositionally biased region" description="Polar residues" evidence="10">
    <location>
        <begin position="214"/>
        <end position="237"/>
    </location>
</feature>
<feature type="region of interest" description="Disordered" evidence="10">
    <location>
        <begin position="767"/>
        <end position="927"/>
    </location>
</feature>
<evidence type="ECO:0000256" key="7">
    <source>
        <dbReference type="ARBA" id="ARBA00023163"/>
    </source>
</evidence>
<feature type="compositionally biased region" description="Basic and acidic residues" evidence="10">
    <location>
        <begin position="656"/>
        <end position="665"/>
    </location>
</feature>
<dbReference type="GO" id="GO:0000978">
    <property type="term" value="F:RNA polymerase II cis-regulatory region sequence-specific DNA binding"/>
    <property type="evidence" value="ECO:0007669"/>
    <property type="project" value="TreeGrafter"/>
</dbReference>
<reference evidence="12 13" key="1">
    <citation type="submission" date="2015-01" db="EMBL/GenBank/DDBJ databases">
        <title>The Genome Sequence of Exophiala oligosperma CBS72588.</title>
        <authorList>
            <consortium name="The Broad Institute Genomics Platform"/>
            <person name="Cuomo C."/>
            <person name="de Hoog S."/>
            <person name="Gorbushina A."/>
            <person name="Stielow B."/>
            <person name="Teixiera M."/>
            <person name="Abouelleil A."/>
            <person name="Chapman S.B."/>
            <person name="Priest M."/>
            <person name="Young S.K."/>
            <person name="Wortman J."/>
            <person name="Nusbaum C."/>
            <person name="Birren B."/>
        </authorList>
    </citation>
    <scope>NUCLEOTIDE SEQUENCE [LARGE SCALE GENOMIC DNA]</scope>
    <source>
        <strain evidence="12 13">CBS 72588</strain>
    </source>
</reference>
<dbReference type="GO" id="GO:0008270">
    <property type="term" value="F:zinc ion binding"/>
    <property type="evidence" value="ECO:0007669"/>
    <property type="project" value="UniProtKB-KW"/>
</dbReference>
<comment type="subcellular location">
    <subcellularLocation>
        <location evidence="1">Nucleus</location>
    </subcellularLocation>
</comment>
<keyword evidence="4" id="KW-0862">Zinc</keyword>
<keyword evidence="13" id="KW-1185">Reference proteome</keyword>
<dbReference type="PROSITE" id="PS00344">
    <property type="entry name" value="GATA_ZN_FINGER_1"/>
    <property type="match status" value="1"/>
</dbReference>
<evidence type="ECO:0000256" key="4">
    <source>
        <dbReference type="ARBA" id="ARBA00022833"/>
    </source>
</evidence>
<feature type="compositionally biased region" description="Polar residues" evidence="10">
    <location>
        <begin position="57"/>
        <end position="95"/>
    </location>
</feature>